<accession>A0A934PNM8</accession>
<keyword evidence="2" id="KW-1185">Reference proteome</keyword>
<evidence type="ECO:0000313" key="1">
    <source>
        <dbReference type="EMBL" id="MBK0377883.1"/>
    </source>
</evidence>
<gene>
    <name evidence="1" type="ORF">I5M19_01085</name>
</gene>
<protein>
    <submittedName>
        <fullName evidence="1">Carboxypeptidase-like regulatory domain-containing protein</fullName>
    </submittedName>
</protein>
<dbReference type="AlphaFoldDB" id="A0A934PNM8"/>
<comment type="caution">
    <text evidence="1">The sequence shown here is derived from an EMBL/GenBank/DDBJ whole genome shotgun (WGS) entry which is preliminary data.</text>
</comment>
<evidence type="ECO:0000313" key="2">
    <source>
        <dbReference type="Proteomes" id="UP000613193"/>
    </source>
</evidence>
<keyword evidence="1" id="KW-0121">Carboxypeptidase</keyword>
<keyword evidence="1" id="KW-0645">Protease</keyword>
<dbReference type="EMBL" id="JAEHFW010000001">
    <property type="protein sequence ID" value="MBK0377883.1"/>
    <property type="molecule type" value="Genomic_DNA"/>
</dbReference>
<dbReference type="GO" id="GO:0004180">
    <property type="term" value="F:carboxypeptidase activity"/>
    <property type="evidence" value="ECO:0007669"/>
    <property type="project" value="UniProtKB-KW"/>
</dbReference>
<dbReference type="SUPFAM" id="SSF49464">
    <property type="entry name" value="Carboxypeptidase regulatory domain-like"/>
    <property type="match status" value="1"/>
</dbReference>
<name>A0A934PNM8_9SPHI</name>
<reference evidence="1" key="1">
    <citation type="submission" date="2020-12" db="EMBL/GenBank/DDBJ databases">
        <title>Bacterial novel species Mucilaginibacter sp. SD-g isolated from soil.</title>
        <authorList>
            <person name="Jung H.-Y."/>
        </authorList>
    </citation>
    <scope>NUCLEOTIDE SEQUENCE</scope>
    <source>
        <strain evidence="1">SD-g</strain>
    </source>
</reference>
<dbReference type="Gene3D" id="2.60.40.1120">
    <property type="entry name" value="Carboxypeptidase-like, regulatory domain"/>
    <property type="match status" value="1"/>
</dbReference>
<organism evidence="1 2">
    <name type="scientific">Mucilaginibacter segetis</name>
    <dbReference type="NCBI Taxonomy" id="2793071"/>
    <lineage>
        <taxon>Bacteria</taxon>
        <taxon>Pseudomonadati</taxon>
        <taxon>Bacteroidota</taxon>
        <taxon>Sphingobacteriia</taxon>
        <taxon>Sphingobacteriales</taxon>
        <taxon>Sphingobacteriaceae</taxon>
        <taxon>Mucilaginibacter</taxon>
    </lineage>
</organism>
<sequence length="369" mass="42027">MKYLLWIVFLLPVTCFAQKRISGKVINTDNGSPIPNASVFLSNATIGTNTSEDGSFTLKSVPPGQYELIVSVVGFETYRQTLLMEGTDINLATIHLKPRTIALSEVEIKPDVDFEKNYTVFKEEFLGSTEWAKQCTILNPEMLNLDYDSGKKQLHGSSYDFLVIENKALGYRLKYLLTDFLKDYNTSIVYFVGSTLFEEMDGTPSQKRRWKKRRKDTFEGSSMHFFRSIVSNNLDESGFRVLRLIRQPNPNYTAGMDVSKKIEQKLINKPLKIADFVTLTNLKGLFGIQFKDCLYIMYTKKKESEQIFSGVNKVSYRSNYLTSILTINGKYGLFDNNGIITNPEAVIIEGSWGRSRVAELLPVDYMPEP</sequence>
<keyword evidence="1" id="KW-0378">Hydrolase</keyword>
<dbReference type="Pfam" id="PF13715">
    <property type="entry name" value="CarbopepD_reg_2"/>
    <property type="match status" value="1"/>
</dbReference>
<dbReference type="RefSeq" id="WP_200063173.1">
    <property type="nucleotide sequence ID" value="NZ_JAEHFW010000001.1"/>
</dbReference>
<proteinExistence type="predicted"/>
<dbReference type="Proteomes" id="UP000613193">
    <property type="component" value="Unassembled WGS sequence"/>
</dbReference>
<dbReference type="InterPro" id="IPR008969">
    <property type="entry name" value="CarboxyPept-like_regulatory"/>
</dbReference>